<dbReference type="Gene3D" id="3.40.190.80">
    <property type="match status" value="1"/>
</dbReference>
<keyword evidence="5" id="KW-1185">Reference proteome</keyword>
<evidence type="ECO:0000313" key="6">
    <source>
        <dbReference type="RefSeq" id="XP_013792612.2"/>
    </source>
</evidence>
<evidence type="ECO:0000256" key="4">
    <source>
        <dbReference type="ARBA" id="ARBA00022842"/>
    </source>
</evidence>
<dbReference type="PRINTS" id="PR00378">
    <property type="entry name" value="LIIMPHPHTASE"/>
</dbReference>
<evidence type="ECO:0000256" key="3">
    <source>
        <dbReference type="ARBA" id="ARBA00022801"/>
    </source>
</evidence>
<evidence type="ECO:0000256" key="1">
    <source>
        <dbReference type="ARBA" id="ARBA00009759"/>
    </source>
</evidence>
<proteinExistence type="inferred from homology"/>
<protein>
    <submittedName>
        <fullName evidence="6">Inositol monophosphatase 1-like</fullName>
    </submittedName>
</protein>
<reference evidence="6" key="1">
    <citation type="submission" date="2025-08" db="UniProtKB">
        <authorList>
            <consortium name="RefSeq"/>
        </authorList>
    </citation>
    <scope>IDENTIFICATION</scope>
    <source>
        <tissue evidence="6">Muscle</tissue>
    </source>
</reference>
<dbReference type="SUPFAM" id="SSF56655">
    <property type="entry name" value="Carbohydrate phosphatase"/>
    <property type="match status" value="1"/>
</dbReference>
<dbReference type="Proteomes" id="UP000694941">
    <property type="component" value="Unplaced"/>
</dbReference>
<dbReference type="PANTHER" id="PTHR20854">
    <property type="entry name" value="INOSITOL MONOPHOSPHATASE"/>
    <property type="match status" value="1"/>
</dbReference>
<evidence type="ECO:0000313" key="5">
    <source>
        <dbReference type="Proteomes" id="UP000694941"/>
    </source>
</evidence>
<dbReference type="InterPro" id="IPR020550">
    <property type="entry name" value="Inositol_monophosphatase_CS"/>
</dbReference>
<organism evidence="5 6">
    <name type="scientific">Limulus polyphemus</name>
    <name type="common">Atlantic horseshoe crab</name>
    <dbReference type="NCBI Taxonomy" id="6850"/>
    <lineage>
        <taxon>Eukaryota</taxon>
        <taxon>Metazoa</taxon>
        <taxon>Ecdysozoa</taxon>
        <taxon>Arthropoda</taxon>
        <taxon>Chelicerata</taxon>
        <taxon>Merostomata</taxon>
        <taxon>Xiphosura</taxon>
        <taxon>Limulidae</taxon>
        <taxon>Limulus</taxon>
    </lineage>
</organism>
<keyword evidence="4" id="KW-0460">Magnesium</keyword>
<dbReference type="GeneID" id="106476500"/>
<dbReference type="PROSITE" id="PS00630">
    <property type="entry name" value="IMP_2"/>
    <property type="match status" value="1"/>
</dbReference>
<sequence>MCSDNLTTAFIYKITIFFCRFPYMGVSIGLAIKKEIVLGIVYNPMLNKMYSARKGKGAYCNNTRLQVSGIEDISEALLIVEVGSNPDPKKMELVFNNINSLVRKAHSMRSMGSAALNMCAVAAGEAEAYYEFGIHCWDMAAGLLIVQEAGGVVVDTEGKIQHHNIVYSSLMKLS</sequence>
<dbReference type="PRINTS" id="PR00377">
    <property type="entry name" value="IMPHPHTASES"/>
</dbReference>
<dbReference type="Pfam" id="PF00459">
    <property type="entry name" value="Inositol_P"/>
    <property type="match status" value="1"/>
</dbReference>
<dbReference type="InterPro" id="IPR020552">
    <property type="entry name" value="Inositol_monoPase_Li-sen"/>
</dbReference>
<comment type="similarity">
    <text evidence="1">Belongs to the inositol monophosphatase superfamily.</text>
</comment>
<name>A0ABM1C1I8_LIMPO</name>
<dbReference type="Gene3D" id="3.30.540.10">
    <property type="entry name" value="Fructose-1,6-Bisphosphatase, subunit A, domain 1"/>
    <property type="match status" value="1"/>
</dbReference>
<dbReference type="PANTHER" id="PTHR20854:SF4">
    <property type="entry name" value="INOSITOL-1-MONOPHOSPHATASE-RELATED"/>
    <property type="match status" value="1"/>
</dbReference>
<accession>A0ABM1C1I8</accession>
<evidence type="ECO:0000256" key="2">
    <source>
        <dbReference type="ARBA" id="ARBA00022723"/>
    </source>
</evidence>
<dbReference type="RefSeq" id="XP_013792612.2">
    <property type="nucleotide sequence ID" value="XM_013937158.2"/>
</dbReference>
<dbReference type="InterPro" id="IPR000760">
    <property type="entry name" value="Inositol_monophosphatase-like"/>
</dbReference>
<keyword evidence="3" id="KW-0378">Hydrolase</keyword>
<keyword evidence="2" id="KW-0479">Metal-binding</keyword>
<gene>
    <name evidence="6" type="primary">LOC106476500</name>
</gene>